<evidence type="ECO:0000256" key="2">
    <source>
        <dbReference type="ARBA" id="ARBA00023122"/>
    </source>
</evidence>
<dbReference type="Pfam" id="PF00571">
    <property type="entry name" value="CBS"/>
    <property type="match status" value="1"/>
</dbReference>
<gene>
    <name evidence="5" type="ORF">L1049_027432</name>
</gene>
<proteinExistence type="predicted"/>
<accession>A0AAP0RH89</accession>
<dbReference type="InterPro" id="IPR050511">
    <property type="entry name" value="AMPK_gamma/SDS23_families"/>
</dbReference>
<comment type="caution">
    <text evidence="5">The sequence shown here is derived from an EMBL/GenBank/DDBJ whole genome shotgun (WGS) entry which is preliminary data.</text>
</comment>
<dbReference type="AlphaFoldDB" id="A0AAP0RH89"/>
<dbReference type="SUPFAM" id="SSF54631">
    <property type="entry name" value="CBS-domain pair"/>
    <property type="match status" value="1"/>
</dbReference>
<dbReference type="EMBL" id="JBBPBK010000009">
    <property type="protein sequence ID" value="KAK9277875.1"/>
    <property type="molecule type" value="Genomic_DNA"/>
</dbReference>
<dbReference type="PANTHER" id="PTHR13780">
    <property type="entry name" value="AMP-ACTIVATED PROTEIN KINASE, GAMMA REGULATORY SUBUNIT"/>
    <property type="match status" value="1"/>
</dbReference>
<dbReference type="PANTHER" id="PTHR13780:SF131">
    <property type="entry name" value="SUCROSE NONFERMENTING 4-LIKE PROTEIN ISOFORM X1"/>
    <property type="match status" value="1"/>
</dbReference>
<dbReference type="Gene3D" id="3.10.580.10">
    <property type="entry name" value="CBS-domain"/>
    <property type="match status" value="1"/>
</dbReference>
<protein>
    <recommendedName>
        <fullName evidence="4">CBS domain-containing protein</fullName>
    </recommendedName>
</protein>
<sequence>MHVLGSWTEFYPMTLLTVHTFQIALDLPPGIYQVSLPSSMHHETLLQLSDCDVSRCHLSMHLSKYTAYELLPKSGKVTLFVVEFSVKKAFHIMRKLGHAIVPLWDDRNGQLSGMLTASDFISMLMEHYKNSSLLPPQKFEMLTISAWKKGKIHLHRESVGATQPLFKGPLLHVSVYMQYHWLFRWLIYIHVLMKSWPPIPFTFTIFLGGKL</sequence>
<dbReference type="PROSITE" id="PS51371">
    <property type="entry name" value="CBS"/>
    <property type="match status" value="1"/>
</dbReference>
<keyword evidence="6" id="KW-1185">Reference proteome</keyword>
<evidence type="ECO:0000256" key="3">
    <source>
        <dbReference type="PROSITE-ProRule" id="PRU00703"/>
    </source>
</evidence>
<evidence type="ECO:0000313" key="5">
    <source>
        <dbReference type="EMBL" id="KAK9277875.1"/>
    </source>
</evidence>
<dbReference type="InterPro" id="IPR046342">
    <property type="entry name" value="CBS_dom_sf"/>
</dbReference>
<dbReference type="InterPro" id="IPR000644">
    <property type="entry name" value="CBS_dom"/>
</dbReference>
<name>A0AAP0RH89_LIQFO</name>
<organism evidence="5 6">
    <name type="scientific">Liquidambar formosana</name>
    <name type="common">Formosan gum</name>
    <dbReference type="NCBI Taxonomy" id="63359"/>
    <lineage>
        <taxon>Eukaryota</taxon>
        <taxon>Viridiplantae</taxon>
        <taxon>Streptophyta</taxon>
        <taxon>Embryophyta</taxon>
        <taxon>Tracheophyta</taxon>
        <taxon>Spermatophyta</taxon>
        <taxon>Magnoliopsida</taxon>
        <taxon>eudicotyledons</taxon>
        <taxon>Gunneridae</taxon>
        <taxon>Pentapetalae</taxon>
        <taxon>Saxifragales</taxon>
        <taxon>Altingiaceae</taxon>
        <taxon>Liquidambar</taxon>
    </lineage>
</organism>
<evidence type="ECO:0000256" key="1">
    <source>
        <dbReference type="ARBA" id="ARBA00022737"/>
    </source>
</evidence>
<keyword evidence="2 3" id="KW-0129">CBS domain</keyword>
<dbReference type="Proteomes" id="UP001415857">
    <property type="component" value="Unassembled WGS sequence"/>
</dbReference>
<keyword evidence="1" id="KW-0677">Repeat</keyword>
<evidence type="ECO:0000313" key="6">
    <source>
        <dbReference type="Proteomes" id="UP001415857"/>
    </source>
</evidence>
<feature type="domain" description="CBS" evidence="4">
    <location>
        <begin position="70"/>
        <end position="132"/>
    </location>
</feature>
<evidence type="ECO:0000259" key="4">
    <source>
        <dbReference type="PROSITE" id="PS51371"/>
    </source>
</evidence>
<reference evidence="5 6" key="1">
    <citation type="journal article" date="2024" name="Plant J.">
        <title>Genome sequences and population genomics reveal climatic adaptation and genomic divergence between two closely related sweetgum species.</title>
        <authorList>
            <person name="Xu W.Q."/>
            <person name="Ren C.Q."/>
            <person name="Zhang X.Y."/>
            <person name="Comes H.P."/>
            <person name="Liu X.H."/>
            <person name="Li Y.G."/>
            <person name="Kettle C.J."/>
            <person name="Jalonen R."/>
            <person name="Gaisberger H."/>
            <person name="Ma Y.Z."/>
            <person name="Qiu Y.X."/>
        </authorList>
    </citation>
    <scope>NUCLEOTIDE SEQUENCE [LARGE SCALE GENOMIC DNA]</scope>
    <source>
        <strain evidence="5">Hangzhou</strain>
    </source>
</reference>